<evidence type="ECO:0000313" key="1">
    <source>
        <dbReference type="EMBL" id="CZT09536.1"/>
    </source>
</evidence>
<organism evidence="1 2">
    <name type="scientific">Rhynchosporium agropyri</name>
    <dbReference type="NCBI Taxonomy" id="914238"/>
    <lineage>
        <taxon>Eukaryota</taxon>
        <taxon>Fungi</taxon>
        <taxon>Dikarya</taxon>
        <taxon>Ascomycota</taxon>
        <taxon>Pezizomycotina</taxon>
        <taxon>Leotiomycetes</taxon>
        <taxon>Helotiales</taxon>
        <taxon>Ploettnerulaceae</taxon>
        <taxon>Rhynchosporium</taxon>
    </lineage>
</organism>
<evidence type="ECO:0000313" key="2">
    <source>
        <dbReference type="Proteomes" id="UP000178912"/>
    </source>
</evidence>
<proteinExistence type="predicted"/>
<dbReference type="AlphaFoldDB" id="A0A1E1LG81"/>
<dbReference type="Proteomes" id="UP000178912">
    <property type="component" value="Unassembled WGS sequence"/>
</dbReference>
<dbReference type="EMBL" id="FJUX01000116">
    <property type="protein sequence ID" value="CZT09536.1"/>
    <property type="molecule type" value="Genomic_DNA"/>
</dbReference>
<reference evidence="2" key="1">
    <citation type="submission" date="2016-03" db="EMBL/GenBank/DDBJ databases">
        <authorList>
            <person name="Guldener U."/>
        </authorList>
    </citation>
    <scope>NUCLEOTIDE SEQUENCE [LARGE SCALE GENOMIC DNA]</scope>
    <source>
        <strain evidence="2">04CH-RAC-A.6.1</strain>
    </source>
</reference>
<gene>
    <name evidence="1" type="ORF">RAG0_14270</name>
</gene>
<accession>A0A1E1LG81</accession>
<keyword evidence="2" id="KW-1185">Reference proteome</keyword>
<name>A0A1E1LG81_9HELO</name>
<dbReference type="OrthoDB" id="3555737at2759"/>
<sequence length="137" mass="16237">MPPERSTKRVDHIALGRQIELSSKIIALYTRCEKAEYKEYISPRDPKLTRYSRCARLNKTYDIRVINRMPLARDWESLDSQIKKLDAEEEQAIAKILRLKKQKRFLYERQQKIIATSLNSIAELDTLKALEKEEKEK</sequence>
<protein>
    <submittedName>
        <fullName evidence="1">Uncharacterized protein</fullName>
    </submittedName>
</protein>